<dbReference type="Pfam" id="PF12724">
    <property type="entry name" value="Flavodoxin_5"/>
    <property type="match status" value="1"/>
</dbReference>
<dbReference type="Gene3D" id="3.40.50.360">
    <property type="match status" value="1"/>
</dbReference>
<organism evidence="2 3">
    <name type="scientific">Paraflavitalea soli</name>
    <dbReference type="NCBI Taxonomy" id="2315862"/>
    <lineage>
        <taxon>Bacteria</taxon>
        <taxon>Pseudomonadati</taxon>
        <taxon>Bacteroidota</taxon>
        <taxon>Chitinophagia</taxon>
        <taxon>Chitinophagales</taxon>
        <taxon>Chitinophagaceae</taxon>
        <taxon>Paraflavitalea</taxon>
    </lineage>
</organism>
<dbReference type="EMBL" id="CP032157">
    <property type="protein sequence ID" value="AXY74020.1"/>
    <property type="molecule type" value="Genomic_DNA"/>
</dbReference>
<evidence type="ECO:0000259" key="1">
    <source>
        <dbReference type="Pfam" id="PF12724"/>
    </source>
</evidence>
<dbReference type="PANTHER" id="PTHR38030:SF2">
    <property type="entry name" value="PROTOPORPHYRINOGEN IX DEHYDROGENASE [QUINONE]"/>
    <property type="match status" value="1"/>
</dbReference>
<keyword evidence="3" id="KW-1185">Reference proteome</keyword>
<protein>
    <recommendedName>
        <fullName evidence="1">Flavodoxin domain-containing protein</fullName>
    </recommendedName>
</protein>
<evidence type="ECO:0000313" key="3">
    <source>
        <dbReference type="Proteomes" id="UP000263900"/>
    </source>
</evidence>
<sequence>MKGLIIYKGKYGATRDYATLLSKELNLPAFTPTVIGGELMNADFVLIGSSVYVGKLQLQSWLIRNQEWLKTKKLFFFIVCGTPAGDKEKTDKIIADNIPPSLRNNSIFFLKGRMIRHTLSWTDRLLLKMGAWLTRDPEEKKRMQQDFDGVEVASLRPLLHALKLWDLEKRQALLHVNY</sequence>
<dbReference type="InterPro" id="IPR052200">
    <property type="entry name" value="Protoporphyrinogen_IX_DH"/>
</dbReference>
<dbReference type="KEGG" id="pseg:D3H65_08500"/>
<dbReference type="AlphaFoldDB" id="A0A3B7MLU9"/>
<dbReference type="SUPFAM" id="SSF52218">
    <property type="entry name" value="Flavoproteins"/>
    <property type="match status" value="1"/>
</dbReference>
<gene>
    <name evidence="2" type="ORF">D3H65_08500</name>
</gene>
<dbReference type="GO" id="GO:0006783">
    <property type="term" value="P:heme biosynthetic process"/>
    <property type="evidence" value="ECO:0007669"/>
    <property type="project" value="TreeGrafter"/>
</dbReference>
<feature type="domain" description="Flavodoxin" evidence="1">
    <location>
        <begin position="4"/>
        <end position="139"/>
    </location>
</feature>
<reference evidence="2 3" key="1">
    <citation type="submission" date="2018-09" db="EMBL/GenBank/DDBJ databases">
        <title>Genome sequencing of strain 6GH32-13.</title>
        <authorList>
            <person name="Weon H.-Y."/>
            <person name="Heo J."/>
            <person name="Kwon S.-W."/>
        </authorList>
    </citation>
    <scope>NUCLEOTIDE SEQUENCE [LARGE SCALE GENOMIC DNA]</scope>
    <source>
        <strain evidence="2 3">5GH32-13</strain>
    </source>
</reference>
<name>A0A3B7MLU9_9BACT</name>
<dbReference type="OrthoDB" id="597684at2"/>
<dbReference type="Proteomes" id="UP000263900">
    <property type="component" value="Chromosome"/>
</dbReference>
<dbReference type="RefSeq" id="WP_119049907.1">
    <property type="nucleotide sequence ID" value="NZ_CP032157.1"/>
</dbReference>
<proteinExistence type="predicted"/>
<dbReference type="PANTHER" id="PTHR38030">
    <property type="entry name" value="PROTOPORPHYRINOGEN IX DEHYDROGENASE [MENAQUINONE]"/>
    <property type="match status" value="1"/>
</dbReference>
<evidence type="ECO:0000313" key="2">
    <source>
        <dbReference type="EMBL" id="AXY74020.1"/>
    </source>
</evidence>
<dbReference type="InterPro" id="IPR026816">
    <property type="entry name" value="Flavodoxin_dom"/>
</dbReference>
<dbReference type="GO" id="GO:0070819">
    <property type="term" value="F:menaquinone-dependent protoporphyrinogen oxidase activity"/>
    <property type="evidence" value="ECO:0007669"/>
    <property type="project" value="TreeGrafter"/>
</dbReference>
<dbReference type="InterPro" id="IPR029039">
    <property type="entry name" value="Flavoprotein-like_sf"/>
</dbReference>
<accession>A0A3B7MLU9</accession>
<dbReference type="GO" id="GO:0010181">
    <property type="term" value="F:FMN binding"/>
    <property type="evidence" value="ECO:0007669"/>
    <property type="project" value="TreeGrafter"/>
</dbReference>